<evidence type="ECO:0000256" key="5">
    <source>
        <dbReference type="ARBA" id="ARBA00022475"/>
    </source>
</evidence>
<keyword evidence="12" id="KW-0067">ATP-binding</keyword>
<evidence type="ECO:0000256" key="9">
    <source>
        <dbReference type="ARBA" id="ARBA00022753"/>
    </source>
</evidence>
<comment type="subunit">
    <text evidence="20">Homooligomer, and heterooligomer with EHD2, EHD3 and EHD4, ATP-binding is required for heterooligomerization. Interacts (via EH domain) with MICALL1 (via NPF1 motif); the interaction is direct and recruits EHD1 to membranes. Interacts with RAB35; the interaction is indirect through MICALL1 and recruits EHD1 to membranes. Interacts (via EH domain) with PACSIN2 (via NPF motifs); regulates localization to tubular recycling endosome membranes. Interacts with PACSIN1. Interacts with RAB8A. Interacts with FER1L5 (via second C2 domain). Interacts with MYOF. Interacts with ZFYVE20. Interacts (via EH domain) with RAB11FIP2.</text>
</comment>
<dbReference type="InterPro" id="IPR018247">
    <property type="entry name" value="EF_Hand_1_Ca_BS"/>
</dbReference>
<dbReference type="PANTHER" id="PTHR11216:SF127">
    <property type="entry name" value="EH DOMAIN-CONTAINING PROTEIN 1"/>
    <property type="match status" value="1"/>
</dbReference>
<evidence type="ECO:0000256" key="21">
    <source>
        <dbReference type="ARBA" id="ARBA00093794"/>
    </source>
</evidence>
<dbReference type="InterPro" id="IPR002048">
    <property type="entry name" value="EF_hand_dom"/>
</dbReference>
<evidence type="ECO:0000256" key="17">
    <source>
        <dbReference type="ARBA" id="ARBA00023134"/>
    </source>
</evidence>
<keyword evidence="16" id="KW-0969">Cilium</keyword>
<dbReference type="PANTHER" id="PTHR11216">
    <property type="entry name" value="EH DOMAIN"/>
    <property type="match status" value="1"/>
</dbReference>
<dbReference type="Pfam" id="PF18150">
    <property type="entry name" value="DUF5600"/>
    <property type="match status" value="1"/>
</dbReference>
<evidence type="ECO:0000256" key="6">
    <source>
        <dbReference type="ARBA" id="ARBA00022553"/>
    </source>
</evidence>
<dbReference type="Gene3D" id="1.10.268.20">
    <property type="match status" value="1"/>
</dbReference>
<dbReference type="CDD" id="cd09913">
    <property type="entry name" value="EHD"/>
    <property type="match status" value="1"/>
</dbReference>
<evidence type="ECO:0000259" key="23">
    <source>
        <dbReference type="PROSITE" id="PS50031"/>
    </source>
</evidence>
<dbReference type="PROSITE" id="PS51718">
    <property type="entry name" value="G_DYNAMIN_2"/>
    <property type="match status" value="1"/>
</dbReference>
<dbReference type="GO" id="GO:0016197">
    <property type="term" value="P:endosomal transport"/>
    <property type="evidence" value="ECO:0007669"/>
    <property type="project" value="TreeGrafter"/>
</dbReference>
<evidence type="ECO:0000256" key="14">
    <source>
        <dbReference type="ARBA" id="ARBA00022990"/>
    </source>
</evidence>
<organism evidence="26">
    <name type="scientific">Tetraodon nigroviridis</name>
    <name type="common">Spotted green pufferfish</name>
    <name type="synonym">Chelonodon nigroviridis</name>
    <dbReference type="NCBI Taxonomy" id="99883"/>
    <lineage>
        <taxon>Eukaryota</taxon>
        <taxon>Metazoa</taxon>
        <taxon>Chordata</taxon>
        <taxon>Craniata</taxon>
        <taxon>Vertebrata</taxon>
        <taxon>Euteleostomi</taxon>
        <taxon>Actinopterygii</taxon>
        <taxon>Neopterygii</taxon>
        <taxon>Teleostei</taxon>
        <taxon>Neoteleostei</taxon>
        <taxon>Acanthomorphata</taxon>
        <taxon>Eupercaria</taxon>
        <taxon>Tetraodontiformes</taxon>
        <taxon>Tetradontoidea</taxon>
        <taxon>Tetraodontidae</taxon>
        <taxon>Tetraodon</taxon>
    </lineage>
</organism>
<evidence type="ECO:0000256" key="2">
    <source>
        <dbReference type="ARBA" id="ARBA00004469"/>
    </source>
</evidence>
<keyword evidence="4" id="KW-0813">Transport</keyword>
<keyword evidence="18" id="KW-0472">Membrane</keyword>
<comment type="subcellular location">
    <subcellularLocation>
        <location evidence="3">Cell projection</location>
        <location evidence="3">Cilium membrane</location>
        <topology evidence="3">Peripheral membrane protein</topology>
        <orientation evidence="3">Cytoplasmic side</orientation>
    </subcellularLocation>
    <subcellularLocation>
        <location evidence="2">Early endosome membrane</location>
        <topology evidence="2">Peripheral membrane protein</topology>
        <orientation evidence="2">Cytoplasmic side</orientation>
    </subcellularLocation>
    <subcellularLocation>
        <location evidence="1">Recycling endosome membrane</location>
        <topology evidence="1">Peripheral membrane protein</topology>
        <orientation evidence="1">Cytoplasmic side</orientation>
    </subcellularLocation>
</comment>
<dbReference type="FunFam" id="3.40.50.300:FF:000147">
    <property type="entry name" value="EH domain-containing protein 1"/>
    <property type="match status" value="1"/>
</dbReference>
<keyword evidence="5" id="KW-1003">Cell membrane</keyword>
<proteinExistence type="predicted"/>
<protein>
    <recommendedName>
        <fullName evidence="21">EH domain-containing protein 1</fullName>
    </recommendedName>
</protein>
<evidence type="ECO:0000256" key="22">
    <source>
        <dbReference type="SAM" id="MobiDB-lite"/>
    </source>
</evidence>
<reference evidence="26" key="2">
    <citation type="submission" date="2004-02" db="EMBL/GenBank/DDBJ databases">
        <authorList>
            <consortium name="Genoscope"/>
            <consortium name="Whitehead Institute Centre for Genome Research"/>
        </authorList>
    </citation>
    <scope>NUCLEOTIDE SEQUENCE</scope>
</reference>
<dbReference type="GO" id="GO:0005524">
    <property type="term" value="F:ATP binding"/>
    <property type="evidence" value="ECO:0007669"/>
    <property type="project" value="UniProtKB-KW"/>
</dbReference>
<evidence type="ECO:0000256" key="16">
    <source>
        <dbReference type="ARBA" id="ARBA00023069"/>
    </source>
</evidence>
<evidence type="ECO:0000256" key="8">
    <source>
        <dbReference type="ARBA" id="ARBA00022741"/>
    </source>
</evidence>
<dbReference type="InterPro" id="IPR000261">
    <property type="entry name" value="EH_dom"/>
</dbReference>
<feature type="domain" description="EF-hand" evidence="24">
    <location>
        <begin position="542"/>
        <end position="577"/>
    </location>
</feature>
<evidence type="ECO:0000256" key="15">
    <source>
        <dbReference type="ARBA" id="ARBA00023054"/>
    </source>
</evidence>
<evidence type="ECO:0000256" key="7">
    <source>
        <dbReference type="ARBA" id="ARBA00022723"/>
    </source>
</evidence>
<dbReference type="GO" id="GO:0010008">
    <property type="term" value="C:endosome membrane"/>
    <property type="evidence" value="ECO:0007669"/>
    <property type="project" value="UniProtKB-SubCell"/>
</dbReference>
<dbReference type="InterPro" id="IPR045063">
    <property type="entry name" value="Dynamin_N"/>
</dbReference>
<keyword evidence="10" id="KW-0970">Cilium biogenesis/degradation</keyword>
<dbReference type="OrthoDB" id="1716625at2759"/>
<dbReference type="SUPFAM" id="SSF47473">
    <property type="entry name" value="EF-hand"/>
    <property type="match status" value="1"/>
</dbReference>
<keyword evidence="15" id="KW-0175">Coiled coil</keyword>
<evidence type="ECO:0000259" key="24">
    <source>
        <dbReference type="PROSITE" id="PS50222"/>
    </source>
</evidence>
<dbReference type="SMART" id="SM00027">
    <property type="entry name" value="EH"/>
    <property type="match status" value="1"/>
</dbReference>
<evidence type="ECO:0000256" key="4">
    <source>
        <dbReference type="ARBA" id="ARBA00022448"/>
    </source>
</evidence>
<dbReference type="SUPFAM" id="SSF52540">
    <property type="entry name" value="P-loop containing nucleoside triphosphate hydrolases"/>
    <property type="match status" value="1"/>
</dbReference>
<dbReference type="InterPro" id="IPR040990">
    <property type="entry name" value="DUF5600"/>
</dbReference>
<keyword evidence="14" id="KW-0007">Acetylation</keyword>
<keyword evidence="17" id="KW-0342">GTP-binding</keyword>
<evidence type="ECO:0000256" key="12">
    <source>
        <dbReference type="ARBA" id="ARBA00022840"/>
    </source>
</evidence>
<name>Q4RPD4_TETNG</name>
<evidence type="ECO:0000259" key="25">
    <source>
        <dbReference type="PROSITE" id="PS51718"/>
    </source>
</evidence>
<dbReference type="GO" id="GO:0005886">
    <property type="term" value="C:plasma membrane"/>
    <property type="evidence" value="ECO:0007669"/>
    <property type="project" value="UniProtKB-SubCell"/>
</dbReference>
<comment type="caution">
    <text evidence="26">The sequence shown here is derived from an EMBL/GenBank/DDBJ whole genome shotgun (WGS) entry which is preliminary data.</text>
</comment>
<feature type="domain" description="Dynamin-type G" evidence="25">
    <location>
        <begin position="50"/>
        <end position="281"/>
    </location>
</feature>
<keyword evidence="6" id="KW-0597">Phosphoprotein</keyword>
<accession>Q4RPD4</accession>
<keyword evidence="13" id="KW-0653">Protein transport</keyword>
<dbReference type="FunFam" id="1.10.238.10:FF:000038">
    <property type="entry name" value="EH domain-containing protein 3"/>
    <property type="match status" value="1"/>
</dbReference>
<dbReference type="Gene3D" id="3.40.50.300">
    <property type="entry name" value="P-loop containing nucleotide triphosphate hydrolases"/>
    <property type="match status" value="1"/>
</dbReference>
<dbReference type="PROSITE" id="PS50031">
    <property type="entry name" value="EH"/>
    <property type="match status" value="1"/>
</dbReference>
<dbReference type="PROSITE" id="PS00018">
    <property type="entry name" value="EF_HAND_1"/>
    <property type="match status" value="1"/>
</dbReference>
<dbReference type="GO" id="GO:0006897">
    <property type="term" value="P:endocytosis"/>
    <property type="evidence" value="ECO:0007669"/>
    <property type="project" value="TreeGrafter"/>
</dbReference>
<dbReference type="Gene3D" id="1.10.238.10">
    <property type="entry name" value="EF-hand"/>
    <property type="match status" value="1"/>
</dbReference>
<evidence type="ECO:0000256" key="13">
    <source>
        <dbReference type="ARBA" id="ARBA00022927"/>
    </source>
</evidence>
<dbReference type="Pfam" id="PF00350">
    <property type="entry name" value="Dynamin_N"/>
    <property type="match status" value="1"/>
</dbReference>
<dbReference type="InterPro" id="IPR011992">
    <property type="entry name" value="EF-hand-dom_pair"/>
</dbReference>
<keyword evidence="19" id="KW-0966">Cell projection</keyword>
<keyword evidence="8" id="KW-0547">Nucleotide-binding</keyword>
<dbReference type="PROSITE" id="PS50222">
    <property type="entry name" value="EF_HAND_2"/>
    <property type="match status" value="1"/>
</dbReference>
<sequence>MFRKTLKKDPELFQNVSEGLRRLYRTKLFPLEDTYRFHDFHSPALEDADFDNKPMVLLVGQYSTGKTTFIRHLMEQDFPGMRIGPEPTTDSFIAVMHGEQEGVIPGNALVVDPKKPFRKLNAFGNAFLNRFMCAQMPNPVLESISIIDTPGILSGEKQRISRGYDFAAVLEWFAERVDRIILLFDAHKLDISDEFSEVIRALKNHEDKMRVVLNKADQISTQQLMRVYGALMWSLGKIINTPEVVRVYIGSFWAQPLLVPDNRKLFEAEEQDLFVDIQSLPRNAALRKLNDLIKRARLAKATTAQRLCRESDPAVTAECVCGMQVQAYIISSLKKEMPSVFGKDSKKKELIANLGEIYLKIEKEQGISPGDFPNLAKMQDGARWEPDLLFLVHQEILLLVRSPLKTDLFPSPIPVFSAPPTVPLPGAAERPGFHQVRVAEAQTAGGGGGHARQRHRPPHGLGAPGRVRHAHSVGARRGLRRDHERRLRSRIRRGRQRGHRRAGVGWCGRDKPTYDEIFYTLSPINGKVSGAAAKKEMVKSKLPNTVLGKIWKLADVDKDGLLDDEEFALANHLIKIKLEGHELPPELPGHLVPPSKR</sequence>
<evidence type="ECO:0000256" key="10">
    <source>
        <dbReference type="ARBA" id="ARBA00022794"/>
    </source>
</evidence>
<keyword evidence="11" id="KW-0106">Calcium</keyword>
<evidence type="ECO:0000256" key="20">
    <source>
        <dbReference type="ARBA" id="ARBA00093788"/>
    </source>
</evidence>
<gene>
    <name evidence="26" type="ORF">GSTENG00031164001</name>
</gene>
<dbReference type="AlphaFoldDB" id="Q4RPD4"/>
<dbReference type="KEGG" id="tng:GSTEN00031164G001"/>
<dbReference type="Pfam" id="PF12763">
    <property type="entry name" value="EH"/>
    <property type="match status" value="1"/>
</dbReference>
<evidence type="ECO:0000256" key="1">
    <source>
        <dbReference type="ARBA" id="ARBA00004159"/>
    </source>
</evidence>
<keyword evidence="9" id="KW-0967">Endosome</keyword>
<dbReference type="InterPro" id="IPR031692">
    <property type="entry name" value="EHD_N"/>
</dbReference>
<evidence type="ECO:0000256" key="18">
    <source>
        <dbReference type="ARBA" id="ARBA00023136"/>
    </source>
</evidence>
<feature type="non-terminal residue" evidence="26">
    <location>
        <position position="1"/>
    </location>
</feature>
<dbReference type="CDD" id="cd00052">
    <property type="entry name" value="EH"/>
    <property type="match status" value="1"/>
</dbReference>
<dbReference type="Pfam" id="PF16880">
    <property type="entry name" value="EHD_N"/>
    <property type="match status" value="1"/>
</dbReference>
<dbReference type="GO" id="GO:0005509">
    <property type="term" value="F:calcium ion binding"/>
    <property type="evidence" value="ECO:0007669"/>
    <property type="project" value="InterPro"/>
</dbReference>
<dbReference type="InterPro" id="IPR030381">
    <property type="entry name" value="G_DYNAMIN_dom"/>
</dbReference>
<dbReference type="InterPro" id="IPR027417">
    <property type="entry name" value="P-loop_NTPase"/>
</dbReference>
<evidence type="ECO:0000256" key="3">
    <source>
        <dbReference type="ARBA" id="ARBA00004522"/>
    </source>
</evidence>
<dbReference type="EMBL" id="CAAE01015008">
    <property type="protein sequence ID" value="CAG09748.1"/>
    <property type="molecule type" value="Genomic_DNA"/>
</dbReference>
<evidence type="ECO:0000313" key="26">
    <source>
        <dbReference type="EMBL" id="CAG09748.1"/>
    </source>
</evidence>
<feature type="domain" description="EH" evidence="23">
    <location>
        <begin position="510"/>
        <end position="597"/>
    </location>
</feature>
<evidence type="ECO:0000256" key="11">
    <source>
        <dbReference type="ARBA" id="ARBA00022837"/>
    </source>
</evidence>
<keyword evidence="7" id="KW-0479">Metal-binding</keyword>
<reference evidence="26" key="1">
    <citation type="journal article" date="2004" name="Nature">
        <title>Genome duplication in the teleost fish Tetraodon nigroviridis reveals the early vertebrate proto-karyotype.</title>
        <authorList>
            <person name="Jaillon O."/>
            <person name="Aury J.-M."/>
            <person name="Brunet F."/>
            <person name="Petit J.-L."/>
            <person name="Stange-Thomann N."/>
            <person name="Mauceli E."/>
            <person name="Bouneau L."/>
            <person name="Fischer C."/>
            <person name="Ozouf-Costaz C."/>
            <person name="Bernot A."/>
            <person name="Nicaud S."/>
            <person name="Jaffe D."/>
            <person name="Fisher S."/>
            <person name="Lutfalla G."/>
            <person name="Dossat C."/>
            <person name="Segurens B."/>
            <person name="Dasilva C."/>
            <person name="Salanoubat M."/>
            <person name="Levy M."/>
            <person name="Boudet N."/>
            <person name="Castellano S."/>
            <person name="Anthouard V."/>
            <person name="Jubin C."/>
            <person name="Castelli V."/>
            <person name="Katinka M."/>
            <person name="Vacherie B."/>
            <person name="Biemont C."/>
            <person name="Skalli Z."/>
            <person name="Cattolico L."/>
            <person name="Poulain J."/>
            <person name="De Berardinis V."/>
            <person name="Cruaud C."/>
            <person name="Duprat S."/>
            <person name="Brottier P."/>
            <person name="Coutanceau J.-P."/>
            <person name="Gouzy J."/>
            <person name="Parra G."/>
            <person name="Lardier G."/>
            <person name="Chapple C."/>
            <person name="McKernan K.J."/>
            <person name="McEwan P."/>
            <person name="Bosak S."/>
            <person name="Kellis M."/>
            <person name="Volff J.-N."/>
            <person name="Guigo R."/>
            <person name="Zody M.C."/>
            <person name="Mesirov J."/>
            <person name="Lindblad-Toh K."/>
            <person name="Birren B."/>
            <person name="Nusbaum C."/>
            <person name="Kahn D."/>
            <person name="Robinson-Rechavi M."/>
            <person name="Laudet V."/>
            <person name="Schachter V."/>
            <person name="Quetier F."/>
            <person name="Saurin W."/>
            <person name="Scarpelli C."/>
            <person name="Wincker P."/>
            <person name="Lander E.S."/>
            <person name="Weissenbach J."/>
            <person name="Roest Crollius H."/>
        </authorList>
    </citation>
    <scope>NUCLEOTIDE SEQUENCE [LARGE SCALE GENOMIC DNA]</scope>
</reference>
<evidence type="ECO:0000256" key="19">
    <source>
        <dbReference type="ARBA" id="ARBA00023273"/>
    </source>
</evidence>
<feature type="region of interest" description="Disordered" evidence="22">
    <location>
        <begin position="442"/>
        <end position="481"/>
    </location>
</feature>
<dbReference type="GO" id="GO:0005525">
    <property type="term" value="F:GTP binding"/>
    <property type="evidence" value="ECO:0007669"/>
    <property type="project" value="InterPro"/>
</dbReference>